<evidence type="ECO:0008006" key="4">
    <source>
        <dbReference type="Google" id="ProtNLM"/>
    </source>
</evidence>
<evidence type="ECO:0000313" key="2">
    <source>
        <dbReference type="EMBL" id="EXJ72243.1"/>
    </source>
</evidence>
<gene>
    <name evidence="2" type="ORF">A1O5_04747</name>
</gene>
<dbReference type="HOGENOM" id="CLU_1030617_0_0_1"/>
<keyword evidence="3" id="KW-1185">Reference proteome</keyword>
<dbReference type="AlphaFoldDB" id="W9WWB3"/>
<dbReference type="EMBL" id="AMGX01000006">
    <property type="protein sequence ID" value="EXJ72243.1"/>
    <property type="molecule type" value="Genomic_DNA"/>
</dbReference>
<dbReference type="eggNOG" id="ENOG502RNZK">
    <property type="taxonomic scope" value="Eukaryota"/>
</dbReference>
<evidence type="ECO:0000256" key="1">
    <source>
        <dbReference type="SAM" id="MobiDB-lite"/>
    </source>
</evidence>
<proteinExistence type="predicted"/>
<dbReference type="OrthoDB" id="4155932at2759"/>
<organism evidence="2 3">
    <name type="scientific">Cladophialophora psammophila CBS 110553</name>
    <dbReference type="NCBI Taxonomy" id="1182543"/>
    <lineage>
        <taxon>Eukaryota</taxon>
        <taxon>Fungi</taxon>
        <taxon>Dikarya</taxon>
        <taxon>Ascomycota</taxon>
        <taxon>Pezizomycotina</taxon>
        <taxon>Eurotiomycetes</taxon>
        <taxon>Chaetothyriomycetidae</taxon>
        <taxon>Chaetothyriales</taxon>
        <taxon>Herpotrichiellaceae</taxon>
        <taxon>Cladophialophora</taxon>
    </lineage>
</organism>
<dbReference type="RefSeq" id="XP_007743541.1">
    <property type="nucleotide sequence ID" value="XM_007745351.1"/>
</dbReference>
<feature type="region of interest" description="Disordered" evidence="1">
    <location>
        <begin position="136"/>
        <end position="155"/>
    </location>
</feature>
<comment type="caution">
    <text evidence="2">The sequence shown here is derived from an EMBL/GenBank/DDBJ whole genome shotgun (WGS) entry which is preliminary data.</text>
</comment>
<name>W9WWB3_9EURO</name>
<protein>
    <recommendedName>
        <fullName evidence="4">Arrestin-like N-terminal domain-containing protein</fullName>
    </recommendedName>
</protein>
<sequence length="270" mass="30835">MPPISLDDFAAEYTTVSETPCGLRRLDSPKLRFRVSTTEPAAVAFSCWKSAQTAKVYLSARLSRPASYMDERRFRRLLAKIKIQVQASLRGKTFYSPVTFEKIPGQTMLTPMSSCRMNDEEVLLDAVMGLPVKPAAAREKDETDQDYQNKESNADPRAPKLDAFWHGHFCCSLTIPHGLVPTFWSTTASQQYSLLLDVRVAGIKLHGKLRLEVPLQIFYDLGPMATPCGPLCRRLRNEQTERLLRDWEEREVYTKIVMRDVDERNPPMYV</sequence>
<reference evidence="2 3" key="1">
    <citation type="submission" date="2013-03" db="EMBL/GenBank/DDBJ databases">
        <title>The Genome Sequence of Cladophialophora psammophila CBS 110553.</title>
        <authorList>
            <consortium name="The Broad Institute Genomics Platform"/>
            <person name="Cuomo C."/>
            <person name="de Hoog S."/>
            <person name="Gorbushina A."/>
            <person name="Walker B."/>
            <person name="Young S.K."/>
            <person name="Zeng Q."/>
            <person name="Gargeya S."/>
            <person name="Fitzgerald M."/>
            <person name="Haas B."/>
            <person name="Abouelleil A."/>
            <person name="Allen A.W."/>
            <person name="Alvarado L."/>
            <person name="Arachchi H.M."/>
            <person name="Berlin A.M."/>
            <person name="Chapman S.B."/>
            <person name="Gainer-Dewar J."/>
            <person name="Goldberg J."/>
            <person name="Griggs A."/>
            <person name="Gujja S."/>
            <person name="Hansen M."/>
            <person name="Howarth C."/>
            <person name="Imamovic A."/>
            <person name="Ireland A."/>
            <person name="Larimer J."/>
            <person name="McCowan C."/>
            <person name="Murphy C."/>
            <person name="Pearson M."/>
            <person name="Poon T.W."/>
            <person name="Priest M."/>
            <person name="Roberts A."/>
            <person name="Saif S."/>
            <person name="Shea T."/>
            <person name="Sisk P."/>
            <person name="Sykes S."/>
            <person name="Wortman J."/>
            <person name="Nusbaum C."/>
            <person name="Birren B."/>
        </authorList>
    </citation>
    <scope>NUCLEOTIDE SEQUENCE [LARGE SCALE GENOMIC DNA]</scope>
    <source>
        <strain evidence="2 3">CBS 110553</strain>
    </source>
</reference>
<accession>W9WWB3</accession>
<dbReference type="GeneID" id="19189468"/>
<dbReference type="Proteomes" id="UP000019471">
    <property type="component" value="Unassembled WGS sequence"/>
</dbReference>
<evidence type="ECO:0000313" key="3">
    <source>
        <dbReference type="Proteomes" id="UP000019471"/>
    </source>
</evidence>